<keyword evidence="7" id="KW-0349">Heme</keyword>
<dbReference type="InterPro" id="IPR050121">
    <property type="entry name" value="Cytochrome_P450_monoxygenase"/>
</dbReference>
<keyword evidence="5 7" id="KW-0408">Iron</keyword>
<dbReference type="EMBL" id="KV460261">
    <property type="protein sequence ID" value="OBT92851.1"/>
    <property type="molecule type" value="Genomic_DNA"/>
</dbReference>
<dbReference type="STRING" id="342668.A0A1B8GAK2"/>
<comment type="cofactor">
    <cofactor evidence="1 7">
        <name>heme</name>
        <dbReference type="ChEBI" id="CHEBI:30413"/>
    </cofactor>
</comment>
<dbReference type="SUPFAM" id="SSF48264">
    <property type="entry name" value="Cytochrome P450"/>
    <property type="match status" value="1"/>
</dbReference>
<feature type="binding site" description="axial binding residue" evidence="7">
    <location>
        <position position="482"/>
    </location>
    <ligand>
        <name>heme</name>
        <dbReference type="ChEBI" id="CHEBI:30413"/>
    </ligand>
    <ligandPart>
        <name>Fe</name>
        <dbReference type="ChEBI" id="CHEBI:18248"/>
    </ligandPart>
</feature>
<evidence type="ECO:0000256" key="2">
    <source>
        <dbReference type="ARBA" id="ARBA00010617"/>
    </source>
</evidence>
<dbReference type="InterPro" id="IPR001128">
    <property type="entry name" value="Cyt_P450"/>
</dbReference>
<name>A0A1B8GAK2_9PEZI</name>
<evidence type="ECO:0000256" key="3">
    <source>
        <dbReference type="ARBA" id="ARBA00022723"/>
    </source>
</evidence>
<reference evidence="9 10" key="1">
    <citation type="submission" date="2016-03" db="EMBL/GenBank/DDBJ databases">
        <title>Comparative genomics of Pseudogymnoascus destructans, the fungus causing white-nose syndrome of bats.</title>
        <authorList>
            <person name="Palmer J.M."/>
            <person name="Drees K.P."/>
            <person name="Foster J.T."/>
            <person name="Lindner D.L."/>
        </authorList>
    </citation>
    <scope>NUCLEOTIDE SEQUENCE [LARGE SCALE GENOMIC DNA]</scope>
    <source>
        <strain evidence="9 10">UAMH 10579</strain>
    </source>
</reference>
<dbReference type="GO" id="GO:0016705">
    <property type="term" value="F:oxidoreductase activity, acting on paired donors, with incorporation or reduction of molecular oxygen"/>
    <property type="evidence" value="ECO:0007669"/>
    <property type="project" value="InterPro"/>
</dbReference>
<proteinExistence type="inferred from homology"/>
<accession>A0A1B8GAK2</accession>
<keyword evidence="10" id="KW-1185">Reference proteome</keyword>
<dbReference type="PANTHER" id="PTHR24305">
    <property type="entry name" value="CYTOCHROME P450"/>
    <property type="match status" value="1"/>
</dbReference>
<evidence type="ECO:0000313" key="10">
    <source>
        <dbReference type="Proteomes" id="UP000091956"/>
    </source>
</evidence>
<evidence type="ECO:0000256" key="1">
    <source>
        <dbReference type="ARBA" id="ARBA00001971"/>
    </source>
</evidence>
<evidence type="ECO:0000256" key="5">
    <source>
        <dbReference type="ARBA" id="ARBA00023004"/>
    </source>
</evidence>
<dbReference type="GO" id="GO:0020037">
    <property type="term" value="F:heme binding"/>
    <property type="evidence" value="ECO:0007669"/>
    <property type="project" value="InterPro"/>
</dbReference>
<dbReference type="Gene3D" id="1.10.630.10">
    <property type="entry name" value="Cytochrome P450"/>
    <property type="match status" value="1"/>
</dbReference>
<keyword evidence="3 7" id="KW-0479">Metal-binding</keyword>
<dbReference type="OrthoDB" id="6692864at2759"/>
<reference evidence="10" key="2">
    <citation type="journal article" date="2018" name="Nat. Commun.">
        <title>Extreme sensitivity to ultraviolet light in the fungal pathogen causing white-nose syndrome of bats.</title>
        <authorList>
            <person name="Palmer J.M."/>
            <person name="Drees K.P."/>
            <person name="Foster J.T."/>
            <person name="Lindner D.L."/>
        </authorList>
    </citation>
    <scope>NUCLEOTIDE SEQUENCE [LARGE SCALE GENOMIC DNA]</scope>
    <source>
        <strain evidence="10">UAMH 10579</strain>
    </source>
</reference>
<keyword evidence="8" id="KW-1133">Transmembrane helix</keyword>
<feature type="transmembrane region" description="Helical" evidence="8">
    <location>
        <begin position="66"/>
        <end position="89"/>
    </location>
</feature>
<comment type="similarity">
    <text evidence="2">Belongs to the cytochrome P450 family.</text>
</comment>
<dbReference type="GeneID" id="28842461"/>
<evidence type="ECO:0000256" key="7">
    <source>
        <dbReference type="PIRSR" id="PIRSR602401-1"/>
    </source>
</evidence>
<keyword evidence="4" id="KW-0560">Oxidoreductase</keyword>
<keyword evidence="8" id="KW-0472">Membrane</keyword>
<feature type="transmembrane region" description="Helical" evidence="8">
    <location>
        <begin position="35"/>
        <end position="54"/>
    </location>
</feature>
<dbReference type="PRINTS" id="PR00463">
    <property type="entry name" value="EP450I"/>
</dbReference>
<dbReference type="InterPro" id="IPR002401">
    <property type="entry name" value="Cyt_P450_E_grp-I"/>
</dbReference>
<dbReference type="GO" id="GO:0005506">
    <property type="term" value="F:iron ion binding"/>
    <property type="evidence" value="ECO:0007669"/>
    <property type="project" value="InterPro"/>
</dbReference>
<sequence length="542" mass="60304">MSAGDPLPISIVLGSAAAVGTLLHQFFRTVEADRYPLSILGSVIGSHWAVAYGLQSTSEQYASFWASHGLAFLIVSTAVVSLWANILVYRAFFHPLNRFPGPFGAKLTKLWSLKQVVGSDIKWYRVASELHKQHGDYVRIGPRELSVLDTAALIPMLGARMEKGPFYGAMERSVHTNRDAAFHKQRRKVWDMAFKQTLADYGPTIEDFTDSLLVRIDSLVGKATVVNDLCIHYSYDVMSSLAFGSSTGFIDGTSSDVATTILNNIKEGIVAVGLFLHVPWMLTIVETLSFVGPMKLFKSWSSEKVAERRKMNNNRPDIMGYLLEHTEDNRENRALLDAESRVIIGAGSDTTASALATMFTILANDPACQEKLRQEVNESFEDGSYTCARPQNLLDGVISETLRICPPVLFAPQRMVPEGGIRIGDVDLPGGTILSFSTYNFHHDKRNFVEPGKFIPERWTTKPELILKKNACIPFVMGPYKCPGKAIAMMELRSVIAKTVCRYDISLAKDAKFDLNEFFLGVKDHFTAGIPEQELVFTRRKE</sequence>
<evidence type="ECO:0000256" key="8">
    <source>
        <dbReference type="SAM" id="Phobius"/>
    </source>
</evidence>
<dbReference type="GO" id="GO:0004497">
    <property type="term" value="F:monooxygenase activity"/>
    <property type="evidence" value="ECO:0007669"/>
    <property type="project" value="UniProtKB-KW"/>
</dbReference>
<evidence type="ECO:0000313" key="9">
    <source>
        <dbReference type="EMBL" id="OBT92851.1"/>
    </source>
</evidence>
<feature type="transmembrane region" description="Helical" evidence="8">
    <location>
        <begin position="6"/>
        <end position="23"/>
    </location>
</feature>
<evidence type="ECO:0000256" key="6">
    <source>
        <dbReference type="ARBA" id="ARBA00023033"/>
    </source>
</evidence>
<keyword evidence="6" id="KW-0503">Monooxygenase</keyword>
<evidence type="ECO:0000256" key="4">
    <source>
        <dbReference type="ARBA" id="ARBA00023002"/>
    </source>
</evidence>
<evidence type="ECO:0008006" key="11">
    <source>
        <dbReference type="Google" id="ProtNLM"/>
    </source>
</evidence>
<dbReference type="RefSeq" id="XP_018126584.1">
    <property type="nucleotide sequence ID" value="XM_018278491.2"/>
</dbReference>
<organism evidence="9 10">
    <name type="scientific">Pseudogymnoascus verrucosus</name>
    <dbReference type="NCBI Taxonomy" id="342668"/>
    <lineage>
        <taxon>Eukaryota</taxon>
        <taxon>Fungi</taxon>
        <taxon>Dikarya</taxon>
        <taxon>Ascomycota</taxon>
        <taxon>Pezizomycotina</taxon>
        <taxon>Leotiomycetes</taxon>
        <taxon>Thelebolales</taxon>
        <taxon>Thelebolaceae</taxon>
        <taxon>Pseudogymnoascus</taxon>
    </lineage>
</organism>
<dbReference type="Pfam" id="PF00067">
    <property type="entry name" value="p450"/>
    <property type="match status" value="1"/>
</dbReference>
<dbReference type="PRINTS" id="PR00385">
    <property type="entry name" value="P450"/>
</dbReference>
<keyword evidence="8" id="KW-0812">Transmembrane</keyword>
<dbReference type="PANTHER" id="PTHR24305:SF187">
    <property type="entry name" value="P450, PUTATIVE (EUROFUNG)-RELATED"/>
    <property type="match status" value="1"/>
</dbReference>
<dbReference type="AlphaFoldDB" id="A0A1B8GAK2"/>
<dbReference type="Proteomes" id="UP000091956">
    <property type="component" value="Unassembled WGS sequence"/>
</dbReference>
<gene>
    <name evidence="9" type="ORF">VE01_09075</name>
</gene>
<protein>
    <recommendedName>
        <fullName evidence="11">Cytochrome P450 67</fullName>
    </recommendedName>
</protein>
<dbReference type="InterPro" id="IPR036396">
    <property type="entry name" value="Cyt_P450_sf"/>
</dbReference>